<keyword evidence="2" id="KW-1185">Reference proteome</keyword>
<protein>
    <submittedName>
        <fullName evidence="1">Uncharacterized protein</fullName>
    </submittedName>
</protein>
<dbReference type="OrthoDB" id="7331788at2"/>
<dbReference type="EMBL" id="SAUN01000001">
    <property type="protein sequence ID" value="RVX44817.1"/>
    <property type="molecule type" value="Genomic_DNA"/>
</dbReference>
<dbReference type="RefSeq" id="WP_127936531.1">
    <property type="nucleotide sequence ID" value="NZ_SAUN01000001.1"/>
</dbReference>
<evidence type="ECO:0000313" key="1">
    <source>
        <dbReference type="EMBL" id="RVX44817.1"/>
    </source>
</evidence>
<name>A0A438MGD2_9ACTN</name>
<reference evidence="1 2" key="1">
    <citation type="submission" date="2019-01" db="EMBL/GenBank/DDBJ databases">
        <title>Sequencing the genomes of 1000 actinobacteria strains.</title>
        <authorList>
            <person name="Klenk H.-P."/>
        </authorList>
    </citation>
    <scope>NUCLEOTIDE SEQUENCE [LARGE SCALE GENOMIC DNA]</scope>
    <source>
        <strain evidence="1 2">DSM 43925</strain>
    </source>
</reference>
<accession>A0A438MGD2</accession>
<organism evidence="1 2">
    <name type="scientific">Nonomuraea polychroma</name>
    <dbReference type="NCBI Taxonomy" id="46176"/>
    <lineage>
        <taxon>Bacteria</taxon>
        <taxon>Bacillati</taxon>
        <taxon>Actinomycetota</taxon>
        <taxon>Actinomycetes</taxon>
        <taxon>Streptosporangiales</taxon>
        <taxon>Streptosporangiaceae</taxon>
        <taxon>Nonomuraea</taxon>
    </lineage>
</organism>
<proteinExistence type="predicted"/>
<sequence length="72" mass="7171">MADAGRRGRIDVDDDGSLVGTAAKVRAAIAVVPDGLAVTADRDCGVELEPAAAASNRYGIGWSSSASTPLGV</sequence>
<dbReference type="AlphaFoldDB" id="A0A438MGD2"/>
<dbReference type="Proteomes" id="UP000284824">
    <property type="component" value="Unassembled WGS sequence"/>
</dbReference>
<evidence type="ECO:0000313" key="2">
    <source>
        <dbReference type="Proteomes" id="UP000284824"/>
    </source>
</evidence>
<comment type="caution">
    <text evidence="1">The sequence shown here is derived from an EMBL/GenBank/DDBJ whole genome shotgun (WGS) entry which is preliminary data.</text>
</comment>
<gene>
    <name evidence="1" type="ORF">EDD27_7567</name>
</gene>